<sequence>MGLKTIIENNHYPIVFIGSGMSKRYIKDFPNWSGLLEEYWNRLGEHQNFYSFLRRFDDKFTQQHGTDAPDNKRNFYTNTNAASYIKNKFDELFFDEKVNVDGLSIKDAQKNRISPFKWDLANRFKKIDLKESIDLDELSLYEQLLKKSRIIVTTNYDSFIENILIQKFNQNPTIYVGNKGFFDNTNGWSEIYKIHGSTTDPKSIVITKEDYDEYDKNSVLISAKILSSMIDSPIIFLGYSLQDRNIRNLLSDFSKQLPAEDPRKSANRIFVINRKENEKALDERIYTLEDSNITCTLIDTDNYKELFKKLLKINEGATPYEVKKYQRLIRKLIISSGQKGSLHSVMISPDNLDTLENKIDQNDPVVMALGEAKYFYVYPDLLSYIEDYFNNTNKYAPEVALAFAAREGNSRTRIPFSKYWHKIANLEEINLSESNKKKLLDKISYCGDLRSIKNSINSSYQIHFTSIEKISKQSGNSSIKKYELLSYNIDSLDLDELKNFIINQAIPDFKASITKGTNLKSSIRKFLLAYDFLINGNLK</sequence>
<gene>
    <name evidence="1" type="ORF">BFD03_01205</name>
</gene>
<dbReference type="Proteomes" id="UP000095141">
    <property type="component" value="Unassembled WGS sequence"/>
</dbReference>
<dbReference type="AlphaFoldDB" id="A0A1C2GFB8"/>
<evidence type="ECO:0000313" key="2">
    <source>
        <dbReference type="Proteomes" id="UP000095141"/>
    </source>
</evidence>
<dbReference type="SUPFAM" id="SSF52467">
    <property type="entry name" value="DHS-like NAD/FAD-binding domain"/>
    <property type="match status" value="1"/>
</dbReference>
<reference evidence="1 2" key="1">
    <citation type="submission" date="2016-08" db="EMBL/GenBank/DDBJ databases">
        <title>Probiotic bacterium isolated from chicken gut.</title>
        <authorList>
            <person name="Levy J.L."/>
            <person name="Hassan H.M."/>
            <person name="Mendoza M.A."/>
        </authorList>
    </citation>
    <scope>NUCLEOTIDE SEQUENCE [LARGE SCALE GENOMIC DNA]</scope>
    <source>
        <strain evidence="1 2">P43</strain>
    </source>
</reference>
<evidence type="ECO:0000313" key="1">
    <source>
        <dbReference type="EMBL" id="OCX50176.1"/>
    </source>
</evidence>
<name>A0A1C2GFB8_LIMRT</name>
<dbReference type="EMBL" id="MCNS01000001">
    <property type="protein sequence ID" value="OCX50176.1"/>
    <property type="molecule type" value="Genomic_DNA"/>
</dbReference>
<proteinExistence type="predicted"/>
<organism evidence="1 2">
    <name type="scientific">Limosilactobacillus reuteri</name>
    <name type="common">Lactobacillus reuteri</name>
    <dbReference type="NCBI Taxonomy" id="1598"/>
    <lineage>
        <taxon>Bacteria</taxon>
        <taxon>Bacillati</taxon>
        <taxon>Bacillota</taxon>
        <taxon>Bacilli</taxon>
        <taxon>Lactobacillales</taxon>
        <taxon>Lactobacillaceae</taxon>
        <taxon>Limosilactobacillus</taxon>
    </lineage>
</organism>
<dbReference type="Pfam" id="PF13289">
    <property type="entry name" value="SIR2_2"/>
    <property type="match status" value="1"/>
</dbReference>
<protein>
    <submittedName>
        <fullName evidence="1">Uncharacterized protein</fullName>
    </submittedName>
</protein>
<dbReference type="InterPro" id="IPR029035">
    <property type="entry name" value="DHS-like_NAD/FAD-binding_dom"/>
</dbReference>
<dbReference type="PIRSF" id="PIRSF014677">
    <property type="entry name" value="UCP014677"/>
    <property type="match status" value="1"/>
</dbReference>
<dbReference type="InterPro" id="IPR011202">
    <property type="entry name" value="UCP014677"/>
</dbReference>
<accession>A0A1C2GFB8</accession>
<comment type="caution">
    <text evidence="1">The sequence shown here is derived from an EMBL/GenBank/DDBJ whole genome shotgun (WGS) entry which is preliminary data.</text>
</comment>
<dbReference type="RefSeq" id="WP_066035371.1">
    <property type="nucleotide sequence ID" value="NZ_CP136906.1"/>
</dbReference>